<evidence type="ECO:0000256" key="4">
    <source>
        <dbReference type="ARBA" id="ARBA00023204"/>
    </source>
</evidence>
<name>A0A816HC17_ADIRI</name>
<keyword evidence="5" id="KW-0539">Nucleus</keyword>
<dbReference type="InterPro" id="IPR046938">
    <property type="entry name" value="DNA_clamp_sf"/>
</dbReference>
<gene>
    <name evidence="6" type="ORF">XAT740_LOCUS62099</name>
</gene>
<keyword evidence="4" id="KW-0234">DNA repair</keyword>
<reference evidence="6" key="1">
    <citation type="submission" date="2021-02" db="EMBL/GenBank/DDBJ databases">
        <authorList>
            <person name="Nowell W R."/>
        </authorList>
    </citation>
    <scope>NUCLEOTIDE SEQUENCE</scope>
</reference>
<dbReference type="Gene3D" id="3.70.10.10">
    <property type="match status" value="1"/>
</dbReference>
<dbReference type="AlphaFoldDB" id="A0A816HC17"/>
<organism evidence="6 7">
    <name type="scientific">Adineta ricciae</name>
    <name type="common">Rotifer</name>
    <dbReference type="NCBI Taxonomy" id="249248"/>
    <lineage>
        <taxon>Eukaryota</taxon>
        <taxon>Metazoa</taxon>
        <taxon>Spiralia</taxon>
        <taxon>Gnathifera</taxon>
        <taxon>Rotifera</taxon>
        <taxon>Eurotatoria</taxon>
        <taxon>Bdelloidea</taxon>
        <taxon>Adinetida</taxon>
        <taxon>Adinetidae</taxon>
        <taxon>Adineta</taxon>
    </lineage>
</organism>
<dbReference type="GO" id="GO:0030896">
    <property type="term" value="C:checkpoint clamp complex"/>
    <property type="evidence" value="ECO:0007669"/>
    <property type="project" value="TreeGrafter"/>
</dbReference>
<keyword evidence="7" id="KW-1185">Reference proteome</keyword>
<feature type="non-terminal residue" evidence="6">
    <location>
        <position position="1"/>
    </location>
</feature>
<dbReference type="SUPFAM" id="SSF55979">
    <property type="entry name" value="DNA clamp"/>
    <property type="match status" value="1"/>
</dbReference>
<comment type="similarity">
    <text evidence="2">Belongs to the rad1 family.</text>
</comment>
<sequence length="174" mass="19730">MNCLNIFGVPLDPVTHEPLPTNVAVQIHYRENQTHPLQLYLEEEGVITECLIKVLDDTDTIDFDFQTENVVTKVVFKVGTLLNDEFRLNRPIFLQANGFKEALSEIDLKADCIELLITQDVPHFRLIANGCGGSTSVDITQDSPVMDTFLCTEPVHNRYKTQFFQYIVRALSIA</sequence>
<evidence type="ECO:0000313" key="7">
    <source>
        <dbReference type="Proteomes" id="UP000663828"/>
    </source>
</evidence>
<accession>A0A816HC17</accession>
<dbReference type="GO" id="GO:0006281">
    <property type="term" value="P:DNA repair"/>
    <property type="evidence" value="ECO:0007669"/>
    <property type="project" value="UniProtKB-KW"/>
</dbReference>
<keyword evidence="3" id="KW-0227">DNA damage</keyword>
<evidence type="ECO:0000256" key="5">
    <source>
        <dbReference type="ARBA" id="ARBA00023242"/>
    </source>
</evidence>
<dbReference type="Pfam" id="PF02144">
    <property type="entry name" value="Rad1"/>
    <property type="match status" value="1"/>
</dbReference>
<comment type="caution">
    <text evidence="6">The sequence shown here is derived from an EMBL/GenBank/DDBJ whole genome shotgun (WGS) entry which is preliminary data.</text>
</comment>
<evidence type="ECO:0000256" key="3">
    <source>
        <dbReference type="ARBA" id="ARBA00022763"/>
    </source>
</evidence>
<dbReference type="InterPro" id="IPR003021">
    <property type="entry name" value="Rad1_Rec1_Rad17"/>
</dbReference>
<comment type="subcellular location">
    <subcellularLocation>
        <location evidence="1">Nucleus</location>
    </subcellularLocation>
</comment>
<dbReference type="EMBL" id="CAJNOR010017056">
    <property type="protein sequence ID" value="CAF1686652.1"/>
    <property type="molecule type" value="Genomic_DNA"/>
</dbReference>
<evidence type="ECO:0000256" key="2">
    <source>
        <dbReference type="ARBA" id="ARBA00010991"/>
    </source>
</evidence>
<dbReference type="Proteomes" id="UP000663828">
    <property type="component" value="Unassembled WGS sequence"/>
</dbReference>
<dbReference type="PANTHER" id="PTHR10870">
    <property type="entry name" value="CELL CYCLE CHECKPOINT PROTEIN RAD1"/>
    <property type="match status" value="1"/>
</dbReference>
<dbReference type="GO" id="GO:0000077">
    <property type="term" value="P:DNA damage checkpoint signaling"/>
    <property type="evidence" value="ECO:0007669"/>
    <property type="project" value="InterPro"/>
</dbReference>
<evidence type="ECO:0000256" key="1">
    <source>
        <dbReference type="ARBA" id="ARBA00004123"/>
    </source>
</evidence>
<protein>
    <submittedName>
        <fullName evidence="6">Uncharacterized protein</fullName>
    </submittedName>
</protein>
<proteinExistence type="inferred from homology"/>
<evidence type="ECO:0000313" key="6">
    <source>
        <dbReference type="EMBL" id="CAF1686652.1"/>
    </source>
</evidence>
<dbReference type="PANTHER" id="PTHR10870:SF0">
    <property type="entry name" value="CELL CYCLE CHECKPOINT PROTEIN RAD1"/>
    <property type="match status" value="1"/>
</dbReference>
<dbReference type="PRINTS" id="PR01245">
    <property type="entry name" value="RAD1REC1"/>
</dbReference>